<sequence>MADSIGAGGRRLDDRAVRERLAQLDEVLAKVERIPGPSGELALEAVSSLAAVYGEALARVVGHAAGAPEVTAALTADELVGHLLVLHDVHPEPVATRVSDAIERLRPAVRHRGGEIELVGIERGVAEISLTLGGCGSAATEVLDAAREVVLAVAPELSDVRRQPPSDGTSRDSAFVPLDAVLAGPLAAGSRS</sequence>
<dbReference type="InterPro" id="IPR034904">
    <property type="entry name" value="FSCA_dom_sf"/>
</dbReference>
<dbReference type="Gene3D" id="3.30.300.130">
    <property type="entry name" value="Fe-S cluster assembly (FSCA)"/>
    <property type="match status" value="1"/>
</dbReference>
<organism evidence="3 4">
    <name type="scientific">Frankia canadensis</name>
    <dbReference type="NCBI Taxonomy" id="1836972"/>
    <lineage>
        <taxon>Bacteria</taxon>
        <taxon>Bacillati</taxon>
        <taxon>Actinomycetota</taxon>
        <taxon>Actinomycetes</taxon>
        <taxon>Frankiales</taxon>
        <taxon>Frankiaceae</taxon>
        <taxon>Frankia</taxon>
    </lineage>
</organism>
<dbReference type="GO" id="GO:0016226">
    <property type="term" value="P:iron-sulfur cluster assembly"/>
    <property type="evidence" value="ECO:0007669"/>
    <property type="project" value="InterPro"/>
</dbReference>
<dbReference type="OrthoDB" id="9798220at2"/>
<dbReference type="GO" id="GO:0051536">
    <property type="term" value="F:iron-sulfur cluster binding"/>
    <property type="evidence" value="ECO:0007669"/>
    <property type="project" value="InterPro"/>
</dbReference>
<name>A0A2I2L2J9_9ACTN</name>
<accession>A0A2I2L2J9</accession>
<gene>
    <name evidence="3" type="ORF">FRACA_930015</name>
</gene>
<proteinExistence type="predicted"/>
<dbReference type="SUPFAM" id="SSF117916">
    <property type="entry name" value="Fe-S cluster assembly (FSCA) domain-like"/>
    <property type="match status" value="1"/>
</dbReference>
<dbReference type="Pfam" id="PF01106">
    <property type="entry name" value="NifU"/>
    <property type="match status" value="1"/>
</dbReference>
<evidence type="ECO:0000313" key="4">
    <source>
        <dbReference type="Proteomes" id="UP000234331"/>
    </source>
</evidence>
<dbReference type="GO" id="GO:0005506">
    <property type="term" value="F:iron ion binding"/>
    <property type="evidence" value="ECO:0007669"/>
    <property type="project" value="InterPro"/>
</dbReference>
<dbReference type="RefSeq" id="WP_101836389.1">
    <property type="nucleotide sequence ID" value="NZ_FZMO01000562.1"/>
</dbReference>
<reference evidence="3 4" key="1">
    <citation type="submission" date="2017-06" db="EMBL/GenBank/DDBJ databases">
        <authorList>
            <person name="Kim H.J."/>
            <person name="Triplett B.A."/>
        </authorList>
    </citation>
    <scope>NUCLEOTIDE SEQUENCE [LARGE SCALE GENOMIC DNA]</scope>
    <source>
        <strain evidence="3">FRACA_ARgP5</strain>
    </source>
</reference>
<feature type="domain" description="NIF system FeS cluster assembly NifU C-terminal" evidence="2">
    <location>
        <begin position="98"/>
        <end position="140"/>
    </location>
</feature>
<dbReference type="Proteomes" id="UP000234331">
    <property type="component" value="Unassembled WGS sequence"/>
</dbReference>
<dbReference type="EMBL" id="FZMO01000562">
    <property type="protein sequence ID" value="SNQ52150.1"/>
    <property type="molecule type" value="Genomic_DNA"/>
</dbReference>
<evidence type="ECO:0000259" key="2">
    <source>
        <dbReference type="Pfam" id="PF01106"/>
    </source>
</evidence>
<protein>
    <submittedName>
        <fullName evidence="3">Nitrogen fixation protein NifU</fullName>
    </submittedName>
</protein>
<evidence type="ECO:0000313" key="3">
    <source>
        <dbReference type="EMBL" id="SNQ52150.1"/>
    </source>
</evidence>
<dbReference type="InterPro" id="IPR001075">
    <property type="entry name" value="NIF_FeS_clus_asmbl_NifU_C"/>
</dbReference>
<dbReference type="AlphaFoldDB" id="A0A2I2L2J9"/>
<comment type="function">
    <text evidence="1">May be involved in the formation or repair of [Fe-S] clusters present in iron-sulfur proteins.</text>
</comment>
<evidence type="ECO:0000256" key="1">
    <source>
        <dbReference type="ARBA" id="ARBA00049958"/>
    </source>
</evidence>
<keyword evidence="4" id="KW-1185">Reference proteome</keyword>